<dbReference type="AlphaFoldDB" id="A0A9J6CRE3"/>
<accession>A0A9J6CRE3</accession>
<dbReference type="Proteomes" id="UP001107558">
    <property type="component" value="Chromosome 1"/>
</dbReference>
<evidence type="ECO:0000313" key="2">
    <source>
        <dbReference type="EMBL" id="KAG5684777.1"/>
    </source>
</evidence>
<organism evidence="2 3">
    <name type="scientific">Polypedilum vanderplanki</name>
    <name type="common">Sleeping chironomid midge</name>
    <dbReference type="NCBI Taxonomy" id="319348"/>
    <lineage>
        <taxon>Eukaryota</taxon>
        <taxon>Metazoa</taxon>
        <taxon>Ecdysozoa</taxon>
        <taxon>Arthropoda</taxon>
        <taxon>Hexapoda</taxon>
        <taxon>Insecta</taxon>
        <taxon>Pterygota</taxon>
        <taxon>Neoptera</taxon>
        <taxon>Endopterygota</taxon>
        <taxon>Diptera</taxon>
        <taxon>Nematocera</taxon>
        <taxon>Chironomoidea</taxon>
        <taxon>Chironomidae</taxon>
        <taxon>Chironominae</taxon>
        <taxon>Polypedilum</taxon>
        <taxon>Polypedilum</taxon>
    </lineage>
</organism>
<dbReference type="EMBL" id="JADBJN010000001">
    <property type="protein sequence ID" value="KAG5684777.1"/>
    <property type="molecule type" value="Genomic_DNA"/>
</dbReference>
<evidence type="ECO:0000256" key="1">
    <source>
        <dbReference type="SAM" id="MobiDB-lite"/>
    </source>
</evidence>
<name>A0A9J6CRE3_POLVA</name>
<reference evidence="2" key="1">
    <citation type="submission" date="2021-03" db="EMBL/GenBank/DDBJ databases">
        <title>Chromosome level genome of the anhydrobiotic midge Polypedilum vanderplanki.</title>
        <authorList>
            <person name="Yoshida Y."/>
            <person name="Kikawada T."/>
            <person name="Gusev O."/>
        </authorList>
    </citation>
    <scope>NUCLEOTIDE SEQUENCE</scope>
    <source>
        <strain evidence="2">NIAS01</strain>
        <tissue evidence="2">Whole body or cell culture</tissue>
    </source>
</reference>
<feature type="compositionally biased region" description="Low complexity" evidence="1">
    <location>
        <begin position="444"/>
        <end position="453"/>
    </location>
</feature>
<evidence type="ECO:0000313" key="3">
    <source>
        <dbReference type="Proteomes" id="UP001107558"/>
    </source>
</evidence>
<gene>
    <name evidence="2" type="ORF">PVAND_013990</name>
</gene>
<proteinExistence type="predicted"/>
<keyword evidence="3" id="KW-1185">Reference proteome</keyword>
<sequence>MSAEELNAYKLKCFDNLGTFYVDYILPMQNEVVLTEYPDYPNDFPFELRYKGAIEKKIKQEKVTKTESKTRSKPTNRILERALKLEEEASEFIGKTKKLTKIGKRRTRFSGSYQFEEEQSTKLSYDRIKKEVSSNQIIPKKISNNLKKTNKTLSDSSSSSDESDNEEEIFGKSFQSNFRNSYKNLSENSSDEEKSKKSDSAIDFKHKIVKVPSVKNQKLSNNSSVVSQLEKQRESQMRKLKTAFQNTASFDEAMKMYSQEIKKTKLAPPIIIPAPLKDPMMKLKKKIYKNQLPNADLGGIFTINNGWDKESYNTKKENNQQSKNVVPVSERCITPPPQHTDSFDRDVLNEDEFIDSSYDYRLNGFNGNLEDEDTDTENDEDEPMKLIISETNESNKDIASESTIETMQSKDLSQEIENEDKIITVKNPKNIRKISSSDDENEVENNQRVVNKNAPDENEDNDDAISISADYGALDDFDDDEPLNLHVELDDLKMKFKIERNIKQNKESNENSTETSKEEFDKMTKEIIEYAVDPRTDNILRKYFGNVCPAFLENRCNLNVCRRRHELTDKTILKAHLIRASISEVRDIFDVALRFYRLFHDYVSVFTEKFIINNDEQDLILQIKGCDRHVRTRECLREIARKIIDMGYMSVHKTLKFIIQHHLDSSIARETILHLILDSGVCIPYFMEYIENMYNQHTICMDDFNKILHACVSYQNPMLPNFCLNYLLQCTPERFGNIPKESLAKFLHMNKCLSELNENREAKLLSIVAKMREA</sequence>
<comment type="caution">
    <text evidence="2">The sequence shown here is derived from an EMBL/GenBank/DDBJ whole genome shotgun (WGS) entry which is preliminary data.</text>
</comment>
<feature type="compositionally biased region" description="Polar residues" evidence="1">
    <location>
        <begin position="400"/>
        <end position="411"/>
    </location>
</feature>
<feature type="region of interest" description="Disordered" evidence="1">
    <location>
        <begin position="396"/>
        <end position="463"/>
    </location>
</feature>
<feature type="region of interest" description="Disordered" evidence="1">
    <location>
        <begin position="149"/>
        <end position="168"/>
    </location>
</feature>
<dbReference type="OrthoDB" id="10621602at2759"/>
<protein>
    <submittedName>
        <fullName evidence="2">Uncharacterized protein</fullName>
    </submittedName>
</protein>